<evidence type="ECO:0000313" key="1">
    <source>
        <dbReference type="EMBL" id="SCU97467.1"/>
    </source>
</evidence>
<protein>
    <submittedName>
        <fullName evidence="1">LANO_0E16116g1_1</fullName>
    </submittedName>
</protein>
<accession>A0A1G4K1M6</accession>
<sequence>MPSIAQEAIPFILSHYDSYATETKTNPKSNSPPLVIYVSGPQGSGKTYSSKAIKELLKSARPKLETIVVSIDDFYLTHDDQCQLARTFADNTMLQGRGLPGTHDMQLLANFMHGVQRNEGSLHIPTYDKSRFGGEGDRVNSLREVSLPVDLVIIEGWFLGFESTSEEKIAAMRSEKNTRRGEILRTHSLQNFIQINNSFHQYAQTLWDNSRSPSLGVVISADVQNIYEWRQEQETHLISESGHGMSNEQVKAFVLRYMPCYEIYYPLLKTGGNFGTRGTLIVSIDKERDVVGLREKQGA</sequence>
<evidence type="ECO:0000313" key="2">
    <source>
        <dbReference type="Proteomes" id="UP000189911"/>
    </source>
</evidence>
<dbReference type="InterPro" id="IPR027417">
    <property type="entry name" value="P-loop_NTPase"/>
</dbReference>
<dbReference type="AlphaFoldDB" id="A0A1G4K1M6"/>
<dbReference type="SUPFAM" id="SSF52540">
    <property type="entry name" value="P-loop containing nucleoside triphosphate hydrolases"/>
    <property type="match status" value="1"/>
</dbReference>
<gene>
    <name evidence="1" type="ORF">LANO_0E16116G</name>
</gene>
<dbReference type="PANTHER" id="PTHR10285">
    <property type="entry name" value="URIDINE KINASE"/>
    <property type="match status" value="1"/>
</dbReference>
<dbReference type="EMBL" id="LT598451">
    <property type="protein sequence ID" value="SCU97467.1"/>
    <property type="molecule type" value="Genomic_DNA"/>
</dbReference>
<dbReference type="OrthoDB" id="347435at2759"/>
<proteinExistence type="predicted"/>
<reference evidence="2" key="1">
    <citation type="submission" date="2016-03" db="EMBL/GenBank/DDBJ databases">
        <authorList>
            <person name="Devillers Hugo."/>
        </authorList>
    </citation>
    <scope>NUCLEOTIDE SEQUENCE [LARGE SCALE GENOMIC DNA]</scope>
</reference>
<dbReference type="Gene3D" id="3.40.50.300">
    <property type="entry name" value="P-loop containing nucleotide triphosphate hydrolases"/>
    <property type="match status" value="1"/>
</dbReference>
<name>A0A1G4K1M6_9SACH</name>
<organism evidence="1 2">
    <name type="scientific">Lachancea nothofagi CBS 11611</name>
    <dbReference type="NCBI Taxonomy" id="1266666"/>
    <lineage>
        <taxon>Eukaryota</taxon>
        <taxon>Fungi</taxon>
        <taxon>Dikarya</taxon>
        <taxon>Ascomycota</taxon>
        <taxon>Saccharomycotina</taxon>
        <taxon>Saccharomycetes</taxon>
        <taxon>Saccharomycetales</taxon>
        <taxon>Saccharomycetaceae</taxon>
        <taxon>Lachancea</taxon>
    </lineage>
</organism>
<keyword evidence="2" id="KW-1185">Reference proteome</keyword>
<dbReference type="Proteomes" id="UP000189911">
    <property type="component" value="Chromosome E"/>
</dbReference>